<organism evidence="12 13">
    <name type="scientific">Candolleomyces eurysporus</name>
    <dbReference type="NCBI Taxonomy" id="2828524"/>
    <lineage>
        <taxon>Eukaryota</taxon>
        <taxon>Fungi</taxon>
        <taxon>Dikarya</taxon>
        <taxon>Basidiomycota</taxon>
        <taxon>Agaricomycotina</taxon>
        <taxon>Agaricomycetes</taxon>
        <taxon>Agaricomycetidae</taxon>
        <taxon>Agaricales</taxon>
        <taxon>Agaricineae</taxon>
        <taxon>Psathyrellaceae</taxon>
        <taxon>Candolleomyces</taxon>
    </lineage>
</organism>
<dbReference type="InterPro" id="IPR004839">
    <property type="entry name" value="Aminotransferase_I/II_large"/>
</dbReference>
<evidence type="ECO:0000256" key="10">
    <source>
        <dbReference type="SAM" id="MobiDB-lite"/>
    </source>
</evidence>
<feature type="domain" description="Aminotransferase class I/classII large" evidence="11">
    <location>
        <begin position="85"/>
        <end position="454"/>
    </location>
</feature>
<reference evidence="12" key="1">
    <citation type="submission" date="2022-06" db="EMBL/GenBank/DDBJ databases">
        <title>Genome Sequence of Candolleomyces eurysporus.</title>
        <authorList>
            <person name="Buettner E."/>
        </authorList>
    </citation>
    <scope>NUCLEOTIDE SEQUENCE</scope>
    <source>
        <strain evidence="12">VTCC 930004</strain>
    </source>
</reference>
<dbReference type="OrthoDB" id="2015537at2759"/>
<dbReference type="GO" id="GO:0004400">
    <property type="term" value="F:histidinol-phosphate transaminase activity"/>
    <property type="evidence" value="ECO:0007669"/>
    <property type="project" value="UniProtKB-EC"/>
</dbReference>
<feature type="non-terminal residue" evidence="12">
    <location>
        <position position="461"/>
    </location>
</feature>
<evidence type="ECO:0000256" key="4">
    <source>
        <dbReference type="ARBA" id="ARBA00012748"/>
    </source>
</evidence>
<feature type="region of interest" description="Disordered" evidence="10">
    <location>
        <begin position="57"/>
        <end position="77"/>
    </location>
</feature>
<dbReference type="PANTHER" id="PTHR42885">
    <property type="entry name" value="HISTIDINOL-PHOSPHATE AMINOTRANSFERASE-RELATED"/>
    <property type="match status" value="1"/>
</dbReference>
<keyword evidence="13" id="KW-1185">Reference proteome</keyword>
<dbReference type="SUPFAM" id="SSF53383">
    <property type="entry name" value="PLP-dependent transferases"/>
    <property type="match status" value="1"/>
</dbReference>
<comment type="similarity">
    <text evidence="3 9">Belongs to the class-II pyridoxal-phosphate-dependent aminotransferase family.</text>
</comment>
<dbReference type="PANTHER" id="PTHR42885:SF2">
    <property type="entry name" value="HISTIDINOL-PHOSPHATE AMINOTRANSFERASE"/>
    <property type="match status" value="1"/>
</dbReference>
<evidence type="ECO:0000256" key="8">
    <source>
        <dbReference type="ARBA" id="ARBA00047481"/>
    </source>
</evidence>
<dbReference type="EMBL" id="JANBPK010001046">
    <property type="protein sequence ID" value="KAJ2926797.1"/>
    <property type="molecule type" value="Genomic_DNA"/>
</dbReference>
<evidence type="ECO:0000256" key="6">
    <source>
        <dbReference type="ARBA" id="ARBA00022679"/>
    </source>
</evidence>
<evidence type="ECO:0000313" key="12">
    <source>
        <dbReference type="EMBL" id="KAJ2926797.1"/>
    </source>
</evidence>
<evidence type="ECO:0000256" key="1">
    <source>
        <dbReference type="ARBA" id="ARBA00001933"/>
    </source>
</evidence>
<dbReference type="InterPro" id="IPR015422">
    <property type="entry name" value="PyrdxlP-dep_Trfase_small"/>
</dbReference>
<keyword evidence="7 9" id="KW-0663">Pyridoxal phosphate</keyword>
<sequence>MPILGLSPNQPPSYPEHFDVESVIRPNILALHPYRCARDDYSEGILLDANENALGHSIVQSSNGPTSEESSSSITPGIKDTLSLPLHRYPDPVHLPIKERIASLRSLPSPENVFLGVGSDEVLDLLIRVFVQPGVGPDGQGRGYDKILITPPTYGMYSVCAQVNDVGVVKVPLRVKEEEIGGQEGGKTGRFSLDVDALKAAVIHEQRELGNIIKIIFLCSPGNPTGTLIDPDSVKEVLEWSEFKGIVVVDEAYIDFVGSGEDDDVKMDEEIKKKSAASLVGKYHNVVVTQTLSKSFGLAGIRLGIALASVPIVQILSNTKAPYNVSLPTAYLALKALSPESLNLWRSNVRTLNASRISLIHSLQNIPKQNDNELGVGPIIGGNNANFVLVRILEKAKSDKGKKPDSARAQKIYKRLAEQMGVVVRYRGNELGCDGCLRITIGTEEENATAVEKLREALKEL</sequence>
<dbReference type="Pfam" id="PF00155">
    <property type="entry name" value="Aminotran_1_2"/>
    <property type="match status" value="1"/>
</dbReference>
<dbReference type="InterPro" id="IPR001917">
    <property type="entry name" value="Aminotrans_II_pyridoxalP_BS"/>
</dbReference>
<comment type="pathway">
    <text evidence="2">Amino-acid biosynthesis; L-histidine biosynthesis; L-histidine from 5-phospho-alpha-D-ribose 1-diphosphate: step 7/9.</text>
</comment>
<comment type="cofactor">
    <cofactor evidence="1 9">
        <name>pyridoxal 5'-phosphate</name>
        <dbReference type="ChEBI" id="CHEBI:597326"/>
    </cofactor>
</comment>
<evidence type="ECO:0000259" key="11">
    <source>
        <dbReference type="Pfam" id="PF00155"/>
    </source>
</evidence>
<dbReference type="AlphaFoldDB" id="A0A9W8MEF3"/>
<evidence type="ECO:0000256" key="3">
    <source>
        <dbReference type="ARBA" id="ARBA00008392"/>
    </source>
</evidence>
<dbReference type="Proteomes" id="UP001140091">
    <property type="component" value="Unassembled WGS sequence"/>
</dbReference>
<comment type="catalytic activity">
    <reaction evidence="8">
        <text>L-histidinol phosphate + 2-oxoglutarate = 3-(imidazol-4-yl)-2-oxopropyl phosphate + L-glutamate</text>
        <dbReference type="Rhea" id="RHEA:23744"/>
        <dbReference type="ChEBI" id="CHEBI:16810"/>
        <dbReference type="ChEBI" id="CHEBI:29985"/>
        <dbReference type="ChEBI" id="CHEBI:57766"/>
        <dbReference type="ChEBI" id="CHEBI:57980"/>
        <dbReference type="EC" id="2.6.1.9"/>
    </reaction>
</comment>
<dbReference type="GO" id="GO:0030170">
    <property type="term" value="F:pyridoxal phosphate binding"/>
    <property type="evidence" value="ECO:0007669"/>
    <property type="project" value="InterPro"/>
</dbReference>
<keyword evidence="5" id="KW-0032">Aminotransferase</keyword>
<keyword evidence="6" id="KW-0808">Transferase</keyword>
<dbReference type="InterPro" id="IPR015421">
    <property type="entry name" value="PyrdxlP-dep_Trfase_major"/>
</dbReference>
<gene>
    <name evidence="12" type="ORF">H1R20_g10310</name>
</gene>
<dbReference type="Gene3D" id="3.90.1150.10">
    <property type="entry name" value="Aspartate Aminotransferase, domain 1"/>
    <property type="match status" value="1"/>
</dbReference>
<accession>A0A9W8MEF3</accession>
<dbReference type="Gene3D" id="3.40.640.10">
    <property type="entry name" value="Type I PLP-dependent aspartate aminotransferase-like (Major domain)"/>
    <property type="match status" value="1"/>
</dbReference>
<name>A0A9W8MEF3_9AGAR</name>
<dbReference type="InterPro" id="IPR015424">
    <property type="entry name" value="PyrdxlP-dep_Trfase"/>
</dbReference>
<proteinExistence type="inferred from homology"/>
<dbReference type="PROSITE" id="PS00599">
    <property type="entry name" value="AA_TRANSFER_CLASS_2"/>
    <property type="match status" value="1"/>
</dbReference>
<evidence type="ECO:0000256" key="2">
    <source>
        <dbReference type="ARBA" id="ARBA00005011"/>
    </source>
</evidence>
<evidence type="ECO:0000313" key="13">
    <source>
        <dbReference type="Proteomes" id="UP001140091"/>
    </source>
</evidence>
<dbReference type="EC" id="2.6.1.9" evidence="4"/>
<dbReference type="CDD" id="cd00609">
    <property type="entry name" value="AAT_like"/>
    <property type="match status" value="1"/>
</dbReference>
<feature type="compositionally biased region" description="Low complexity" evidence="10">
    <location>
        <begin position="61"/>
        <end position="77"/>
    </location>
</feature>
<comment type="caution">
    <text evidence="12">The sequence shown here is derived from an EMBL/GenBank/DDBJ whole genome shotgun (WGS) entry which is preliminary data.</text>
</comment>
<evidence type="ECO:0000256" key="9">
    <source>
        <dbReference type="RuleBase" id="RU003693"/>
    </source>
</evidence>
<evidence type="ECO:0000256" key="5">
    <source>
        <dbReference type="ARBA" id="ARBA00022576"/>
    </source>
</evidence>
<protein>
    <recommendedName>
        <fullName evidence="4">histidinol-phosphate transaminase</fullName>
        <ecNumber evidence="4">2.6.1.9</ecNumber>
    </recommendedName>
</protein>
<evidence type="ECO:0000256" key="7">
    <source>
        <dbReference type="ARBA" id="ARBA00022898"/>
    </source>
</evidence>